<evidence type="ECO:0000313" key="1">
    <source>
        <dbReference type="EMBL" id="QWQ31988.1"/>
    </source>
</evidence>
<gene>
    <name evidence="1" type="ORF">KOY48_03715</name>
</gene>
<name>A0A8F1SAW6_9BACT</name>
<accession>A0A8F1SAW6</accession>
<proteinExistence type="predicted"/>
<reference evidence="1" key="1">
    <citation type="submission" date="2021-06" db="EMBL/GenBank/DDBJ databases">
        <title>An adapted protocol for Saccharibacteria cultivation: two new species join this phylum of Candidate Phyla Radiations.</title>
        <authorList>
            <person name="Ibrahim A."/>
            <person name="Maatouk M."/>
            <person name="Zgheib R."/>
            <person name="Haddad G."/>
            <person name="Bou Khalil J."/>
            <person name="Raoult D."/>
            <person name="Bittar F."/>
        </authorList>
    </citation>
    <scope>NUCLEOTIDE SEQUENCE</scope>
    <source>
        <strain evidence="1">IHU1</strain>
    </source>
</reference>
<dbReference type="Proteomes" id="UP000679129">
    <property type="component" value="Chromosome"/>
</dbReference>
<dbReference type="EMBL" id="CP076460">
    <property type="protein sequence ID" value="QWQ31988.1"/>
    <property type="molecule type" value="Genomic_DNA"/>
</dbReference>
<protein>
    <submittedName>
        <fullName evidence="1">DUF2806 domain-containing protein</fullName>
    </submittedName>
</protein>
<keyword evidence="2" id="KW-1185">Reference proteome</keyword>
<evidence type="ECO:0000313" key="2">
    <source>
        <dbReference type="Proteomes" id="UP000679129"/>
    </source>
</evidence>
<sequence length="78" mass="8560">MAQNLGKLLGGDVKKRRALTELRQMTRDDSDVRLIAEILARAHSIIRSLGFGSVKRYGRRNLSITNGYCAESGQVGAV</sequence>
<dbReference type="AlphaFoldDB" id="A0A8F1SAW6"/>
<dbReference type="KEGG" id="mnd:KOY48_03715"/>
<organism evidence="1 2">
    <name type="scientific">Candidatus Minimicrobia naudis</name>
    <dbReference type="NCBI Taxonomy" id="2841263"/>
    <lineage>
        <taxon>Bacteria</taxon>
        <taxon>Candidatus Saccharimonadota</taxon>
        <taxon>Candidatus Saccharimonadota incertae sedis</taxon>
        <taxon>Candidatus Minimicrobia</taxon>
    </lineage>
</organism>